<name>A0A1W6B141_9GAMM</name>
<organism evidence="1 2">
    <name type="scientific">Pantoea alhagi</name>
    <dbReference type="NCBI Taxonomy" id="1891675"/>
    <lineage>
        <taxon>Bacteria</taxon>
        <taxon>Pseudomonadati</taxon>
        <taxon>Pseudomonadota</taxon>
        <taxon>Gammaproteobacteria</taxon>
        <taxon>Enterobacterales</taxon>
        <taxon>Erwiniaceae</taxon>
        <taxon>Pantoea</taxon>
    </lineage>
</organism>
<dbReference type="EMBL" id="CP019706">
    <property type="protein sequence ID" value="ARJ40795.1"/>
    <property type="molecule type" value="Genomic_DNA"/>
</dbReference>
<accession>A0A1W6B141</accession>
<evidence type="ECO:0000313" key="2">
    <source>
        <dbReference type="Proteomes" id="UP000192900"/>
    </source>
</evidence>
<dbReference type="KEGG" id="palh:B1H58_01490"/>
<dbReference type="RefSeq" id="WP_085067647.1">
    <property type="nucleotide sequence ID" value="NZ_CP019706.1"/>
</dbReference>
<keyword evidence="2" id="KW-1185">Reference proteome</keyword>
<proteinExistence type="predicted"/>
<evidence type="ECO:0000313" key="1">
    <source>
        <dbReference type="EMBL" id="ARJ40795.1"/>
    </source>
</evidence>
<gene>
    <name evidence="1" type="ORF">B1H58_01490</name>
</gene>
<sequence length="63" mass="6783">MQRVQLNHITFDIGFDNGLYFAHATSGPSSTGKSIEELSSSLSELTGIKKEDLSAHISDILSS</sequence>
<reference evidence="1 2" key="1">
    <citation type="submission" date="2017-02" db="EMBL/GenBank/DDBJ databases">
        <title>Complete genome sequence of the drought resistance-promoting endophyte Pantoea alhagi LTYR-11Z.</title>
        <authorList>
            <person name="Zhang L."/>
        </authorList>
    </citation>
    <scope>NUCLEOTIDE SEQUENCE [LARGE SCALE GENOMIC DNA]</scope>
    <source>
        <strain evidence="1 2">LTYR-11Z</strain>
    </source>
</reference>
<protein>
    <submittedName>
        <fullName evidence="1">Uncharacterized protein</fullName>
    </submittedName>
</protein>
<dbReference type="Proteomes" id="UP000192900">
    <property type="component" value="Chromosome"/>
</dbReference>
<dbReference type="AlphaFoldDB" id="A0A1W6B141"/>